<gene>
    <name evidence="1" type="ORF">S01H4_34257</name>
</gene>
<feature type="non-terminal residue" evidence="1">
    <location>
        <position position="1"/>
    </location>
</feature>
<comment type="caution">
    <text evidence="1">The sequence shown here is derived from an EMBL/GenBank/DDBJ whole genome shotgun (WGS) entry which is preliminary data.</text>
</comment>
<protein>
    <submittedName>
        <fullName evidence="1">Uncharacterized protein</fullName>
    </submittedName>
</protein>
<evidence type="ECO:0000313" key="1">
    <source>
        <dbReference type="EMBL" id="GAG86122.1"/>
    </source>
</evidence>
<accession>X1BYC1</accession>
<organism evidence="1">
    <name type="scientific">marine sediment metagenome</name>
    <dbReference type="NCBI Taxonomy" id="412755"/>
    <lineage>
        <taxon>unclassified sequences</taxon>
        <taxon>metagenomes</taxon>
        <taxon>ecological metagenomes</taxon>
    </lineage>
</organism>
<reference evidence="1" key="1">
    <citation type="journal article" date="2014" name="Front. Microbiol.">
        <title>High frequency of phylogenetically diverse reductive dehalogenase-homologous genes in deep subseafloor sedimentary metagenomes.</title>
        <authorList>
            <person name="Kawai M."/>
            <person name="Futagami T."/>
            <person name="Toyoda A."/>
            <person name="Takaki Y."/>
            <person name="Nishi S."/>
            <person name="Hori S."/>
            <person name="Arai W."/>
            <person name="Tsubouchi T."/>
            <person name="Morono Y."/>
            <person name="Uchiyama I."/>
            <person name="Ito T."/>
            <person name="Fujiyama A."/>
            <person name="Inagaki F."/>
            <person name="Takami H."/>
        </authorList>
    </citation>
    <scope>NUCLEOTIDE SEQUENCE</scope>
    <source>
        <strain evidence="1">Expedition CK06-06</strain>
    </source>
</reference>
<proteinExistence type="predicted"/>
<dbReference type="EMBL" id="BART01018118">
    <property type="protein sequence ID" value="GAG86122.1"/>
    <property type="molecule type" value="Genomic_DNA"/>
</dbReference>
<sequence>HLKFRPNNTGQVLNCFDSNIDVSSYIYVLTGTGDITANNISTFKINIADGDGGTAKLYDKDDNLIFSEVLSGELQKEVTFEMMEFDTVDGEITKELLTTYEPFKLVITKSGYQDLTIPDIAINAGEQTRIFAEIVKPTYYQHSISGDVSQTTVKGTISQTTVRGTIQQ</sequence>
<dbReference type="AlphaFoldDB" id="X1BYC1"/>
<name>X1BYC1_9ZZZZ</name>